<sequence length="252" mass="27558">MSLVCMDYHHDAMVVCFYARPEIQPNAVPDATSVKVHAYVSRAVQQTGNPVVQRAVALMLQTFQHKMAIPHAARWSSRLSRGTHSQGVLGTVPHTPTESIFAFLDNIRIMNTKISELQHWDIDDRTEKSPQHPATSSARPCHTQPSSPDADANSLSLDALSLSPITSHTTLSFTTHVPPSFDRATISPRFQITPALDFILKGFGADKSVVVGAALVLNNPRLLGDVCVRELMAECGISEEKATLFAFYGGRL</sequence>
<feature type="region of interest" description="Disordered" evidence="1">
    <location>
        <begin position="126"/>
        <end position="153"/>
    </location>
</feature>
<name>A0A067LQL8_BOTB1</name>
<dbReference type="Proteomes" id="UP000027195">
    <property type="component" value="Unassembled WGS sequence"/>
</dbReference>
<proteinExistence type="predicted"/>
<gene>
    <name evidence="2" type="ORF">BOTBODRAFT_182502</name>
</gene>
<keyword evidence="3" id="KW-1185">Reference proteome</keyword>
<evidence type="ECO:0000313" key="2">
    <source>
        <dbReference type="EMBL" id="KDQ05513.1"/>
    </source>
</evidence>
<evidence type="ECO:0000313" key="3">
    <source>
        <dbReference type="Proteomes" id="UP000027195"/>
    </source>
</evidence>
<dbReference type="HOGENOM" id="CLU_067845_0_0_1"/>
<protein>
    <submittedName>
        <fullName evidence="2">Uncharacterized protein</fullName>
    </submittedName>
</protein>
<dbReference type="EMBL" id="KL198295">
    <property type="protein sequence ID" value="KDQ05513.1"/>
    <property type="molecule type" value="Genomic_DNA"/>
</dbReference>
<dbReference type="InParanoid" id="A0A067LQL8"/>
<reference evidence="3" key="1">
    <citation type="journal article" date="2014" name="Proc. Natl. Acad. Sci. U.S.A.">
        <title>Extensive sampling of basidiomycete genomes demonstrates inadequacy of the white-rot/brown-rot paradigm for wood decay fungi.</title>
        <authorList>
            <person name="Riley R."/>
            <person name="Salamov A.A."/>
            <person name="Brown D.W."/>
            <person name="Nagy L.G."/>
            <person name="Floudas D."/>
            <person name="Held B.W."/>
            <person name="Levasseur A."/>
            <person name="Lombard V."/>
            <person name="Morin E."/>
            <person name="Otillar R."/>
            <person name="Lindquist E.A."/>
            <person name="Sun H."/>
            <person name="LaButti K.M."/>
            <person name="Schmutz J."/>
            <person name="Jabbour D."/>
            <person name="Luo H."/>
            <person name="Baker S.E."/>
            <person name="Pisabarro A.G."/>
            <person name="Walton J.D."/>
            <person name="Blanchette R.A."/>
            <person name="Henrissat B."/>
            <person name="Martin F."/>
            <person name="Cullen D."/>
            <person name="Hibbett D.S."/>
            <person name="Grigoriev I.V."/>
        </authorList>
    </citation>
    <scope>NUCLEOTIDE SEQUENCE [LARGE SCALE GENOMIC DNA]</scope>
    <source>
        <strain evidence="3">FD-172 SS1</strain>
    </source>
</reference>
<accession>A0A067LQL8</accession>
<organism evidence="2 3">
    <name type="scientific">Botryobasidium botryosum (strain FD-172 SS1)</name>
    <dbReference type="NCBI Taxonomy" id="930990"/>
    <lineage>
        <taxon>Eukaryota</taxon>
        <taxon>Fungi</taxon>
        <taxon>Dikarya</taxon>
        <taxon>Basidiomycota</taxon>
        <taxon>Agaricomycotina</taxon>
        <taxon>Agaricomycetes</taxon>
        <taxon>Cantharellales</taxon>
        <taxon>Botryobasidiaceae</taxon>
        <taxon>Botryobasidium</taxon>
    </lineage>
</organism>
<evidence type="ECO:0000256" key="1">
    <source>
        <dbReference type="SAM" id="MobiDB-lite"/>
    </source>
</evidence>
<dbReference type="AlphaFoldDB" id="A0A067LQL8"/>